<comment type="caution">
    <text evidence="12">The sequence shown here is derived from an EMBL/GenBank/DDBJ whole genome shotgun (WGS) entry which is preliminary data.</text>
</comment>
<evidence type="ECO:0000256" key="9">
    <source>
        <dbReference type="RuleBase" id="RU000688"/>
    </source>
</evidence>
<feature type="transmembrane region" description="Helical" evidence="10">
    <location>
        <begin position="127"/>
        <end position="149"/>
    </location>
</feature>
<evidence type="ECO:0000256" key="1">
    <source>
        <dbReference type="ARBA" id="ARBA00004141"/>
    </source>
</evidence>
<feature type="transmembrane region" description="Helical" evidence="10">
    <location>
        <begin position="303"/>
        <end position="329"/>
    </location>
</feature>
<dbReference type="GO" id="GO:0005886">
    <property type="term" value="C:plasma membrane"/>
    <property type="evidence" value="ECO:0007669"/>
    <property type="project" value="TreeGrafter"/>
</dbReference>
<dbReference type="Proteomes" id="UP001151699">
    <property type="component" value="Chromosome B"/>
</dbReference>
<keyword evidence="13" id="KW-1185">Reference proteome</keyword>
<evidence type="ECO:0000256" key="8">
    <source>
        <dbReference type="ARBA" id="ARBA00023224"/>
    </source>
</evidence>
<dbReference type="PROSITE" id="PS50262">
    <property type="entry name" value="G_PROTEIN_RECEP_F1_2"/>
    <property type="match status" value="1"/>
</dbReference>
<dbReference type="InterPro" id="IPR017452">
    <property type="entry name" value="GPCR_Rhodpsn_7TM"/>
</dbReference>
<feature type="transmembrane region" description="Helical" evidence="10">
    <location>
        <begin position="161"/>
        <end position="184"/>
    </location>
</feature>
<dbReference type="GO" id="GO:0042923">
    <property type="term" value="F:neuropeptide binding"/>
    <property type="evidence" value="ECO:0007669"/>
    <property type="project" value="TreeGrafter"/>
</dbReference>
<comment type="similarity">
    <text evidence="2 9">Belongs to the G-protein coupled receptor 1 family.</text>
</comment>
<evidence type="ECO:0000256" key="7">
    <source>
        <dbReference type="ARBA" id="ARBA00023170"/>
    </source>
</evidence>
<comment type="subcellular location">
    <subcellularLocation>
        <location evidence="1">Membrane</location>
        <topology evidence="1">Multi-pass membrane protein</topology>
    </subcellularLocation>
</comment>
<dbReference type="GO" id="GO:0004983">
    <property type="term" value="F:neuropeptide Y receptor activity"/>
    <property type="evidence" value="ECO:0007669"/>
    <property type="project" value="InterPro"/>
</dbReference>
<keyword evidence="7 9" id="KW-0675">Receptor</keyword>
<keyword evidence="8 9" id="KW-0807">Transducer</keyword>
<organism evidence="12 13">
    <name type="scientific">Pseudolycoriella hygida</name>
    <dbReference type="NCBI Taxonomy" id="35572"/>
    <lineage>
        <taxon>Eukaryota</taxon>
        <taxon>Metazoa</taxon>
        <taxon>Ecdysozoa</taxon>
        <taxon>Arthropoda</taxon>
        <taxon>Hexapoda</taxon>
        <taxon>Insecta</taxon>
        <taxon>Pterygota</taxon>
        <taxon>Neoptera</taxon>
        <taxon>Endopterygota</taxon>
        <taxon>Diptera</taxon>
        <taxon>Nematocera</taxon>
        <taxon>Sciaroidea</taxon>
        <taxon>Sciaridae</taxon>
        <taxon>Pseudolycoriella</taxon>
    </lineage>
</organism>
<feature type="transmembrane region" description="Helical" evidence="10">
    <location>
        <begin position="213"/>
        <end position="237"/>
    </location>
</feature>
<feature type="transmembrane region" description="Helical" evidence="10">
    <location>
        <begin position="87"/>
        <end position="107"/>
    </location>
</feature>
<gene>
    <name evidence="12" type="primary">NPY2R_1</name>
    <name evidence="12" type="ORF">Bhyg_08936</name>
</gene>
<evidence type="ECO:0000313" key="13">
    <source>
        <dbReference type="Proteomes" id="UP001151699"/>
    </source>
</evidence>
<dbReference type="Pfam" id="PF00001">
    <property type="entry name" value="7tm_1"/>
    <property type="match status" value="1"/>
</dbReference>
<name>A0A9Q0N6U9_9DIPT</name>
<dbReference type="PANTHER" id="PTHR24235">
    <property type="entry name" value="NEUROPEPTIDE Y RECEPTOR"/>
    <property type="match status" value="1"/>
</dbReference>
<dbReference type="PRINTS" id="PR01012">
    <property type="entry name" value="NRPEPTIDEYR"/>
</dbReference>
<dbReference type="CDD" id="cd15203">
    <property type="entry name" value="7tmA_NPYR-like"/>
    <property type="match status" value="1"/>
</dbReference>
<dbReference type="SMART" id="SM01381">
    <property type="entry name" value="7TM_GPCR_Srsx"/>
    <property type="match status" value="1"/>
</dbReference>
<feature type="transmembrane region" description="Helical" evidence="10">
    <location>
        <begin position="51"/>
        <end position="75"/>
    </location>
</feature>
<dbReference type="PROSITE" id="PS00237">
    <property type="entry name" value="G_PROTEIN_RECEP_F1_1"/>
    <property type="match status" value="1"/>
</dbReference>
<evidence type="ECO:0000256" key="6">
    <source>
        <dbReference type="ARBA" id="ARBA00023136"/>
    </source>
</evidence>
<dbReference type="PRINTS" id="PR00237">
    <property type="entry name" value="GPCRRHODOPSN"/>
</dbReference>
<accession>A0A9Q0N6U9</accession>
<evidence type="ECO:0000259" key="11">
    <source>
        <dbReference type="PROSITE" id="PS50262"/>
    </source>
</evidence>
<keyword evidence="3 9" id="KW-0812">Transmembrane</keyword>
<evidence type="ECO:0000256" key="4">
    <source>
        <dbReference type="ARBA" id="ARBA00022989"/>
    </source>
</evidence>
<dbReference type="InterPro" id="IPR000276">
    <property type="entry name" value="GPCR_Rhodpsn"/>
</dbReference>
<dbReference type="EMBL" id="WJQU01000002">
    <property type="protein sequence ID" value="KAJ6643971.1"/>
    <property type="molecule type" value="Genomic_DNA"/>
</dbReference>
<evidence type="ECO:0000313" key="12">
    <source>
        <dbReference type="EMBL" id="KAJ6643971.1"/>
    </source>
</evidence>
<feature type="transmembrane region" description="Helical" evidence="10">
    <location>
        <begin position="271"/>
        <end position="291"/>
    </location>
</feature>
<reference evidence="12" key="1">
    <citation type="submission" date="2022-07" db="EMBL/GenBank/DDBJ databases">
        <authorList>
            <person name="Trinca V."/>
            <person name="Uliana J.V.C."/>
            <person name="Torres T.T."/>
            <person name="Ward R.J."/>
            <person name="Monesi N."/>
        </authorList>
    </citation>
    <scope>NUCLEOTIDE SEQUENCE</scope>
    <source>
        <strain evidence="12">HSMRA1968</strain>
        <tissue evidence="12">Whole embryos</tissue>
    </source>
</reference>
<proteinExistence type="inferred from homology"/>
<dbReference type="OrthoDB" id="9046662at2759"/>
<dbReference type="PANTHER" id="PTHR24235:SF29">
    <property type="entry name" value="GH23382P"/>
    <property type="match status" value="1"/>
</dbReference>
<keyword evidence="4 10" id="KW-1133">Transmembrane helix</keyword>
<feature type="domain" description="G-protein coupled receptors family 1 profile" evidence="11">
    <location>
        <begin position="66"/>
        <end position="326"/>
    </location>
</feature>
<dbReference type="GO" id="GO:0043005">
    <property type="term" value="C:neuron projection"/>
    <property type="evidence" value="ECO:0007669"/>
    <property type="project" value="TreeGrafter"/>
</dbReference>
<keyword evidence="5 9" id="KW-0297">G-protein coupled receptor</keyword>
<dbReference type="AlphaFoldDB" id="A0A9Q0N6U9"/>
<evidence type="ECO:0000256" key="10">
    <source>
        <dbReference type="SAM" id="Phobius"/>
    </source>
</evidence>
<evidence type="ECO:0000256" key="5">
    <source>
        <dbReference type="ARBA" id="ARBA00023040"/>
    </source>
</evidence>
<dbReference type="InterPro" id="IPR000611">
    <property type="entry name" value="NPY_rcpt"/>
</dbReference>
<keyword evidence="6 10" id="KW-0472">Membrane</keyword>
<sequence>MATSSSNYHSVNESVRHTNTLPSNVIFEGAEVIIANATQSDYIHNRLVQSFFIVLYMLIFAMGVFGNVLVCFVVFRNRLMQSVTNLFITNLALSDILLCILAVPFTPSYTFLRRWIFGTILCHLVPYAQGVSVYTSTLTLTAIAIDRFFVIIYPFQQRMRVVACIIIILIIWIVSLMLTFPYGLYMQVARLNFTGEYENYCEEDWPTEYYRRVYGSITTTLQFLLPFFVVTFCYICVSIRLNDRAKTKPGTKSTKKEEIERDRKKRTNRMLIAMVAVFGLSWLPLNAVNVLNDFYLNTHEWKMYNVLFFIAHSIAMSSTCYNPILYAWLNDNFRKEFKLVLPCLTPMGRLKCISGSQRWNTETTFNGTETMQESLLTSSFTRSNCPSLVTRDSDGFRSPLDHSILLSEVVPTCRQRSPETVILPSGVLETNFEESLEFIDAQPSCGVGRIRFEDDLYNEMRSKDISREVGFYVS</sequence>
<protein>
    <submittedName>
        <fullName evidence="12">Neuropeptide Y receptor type 2</fullName>
    </submittedName>
</protein>
<dbReference type="Gene3D" id="1.20.1070.10">
    <property type="entry name" value="Rhodopsin 7-helix transmembrane proteins"/>
    <property type="match status" value="1"/>
</dbReference>
<dbReference type="SUPFAM" id="SSF81321">
    <property type="entry name" value="Family A G protein-coupled receptor-like"/>
    <property type="match status" value="1"/>
</dbReference>
<evidence type="ECO:0000256" key="3">
    <source>
        <dbReference type="ARBA" id="ARBA00022692"/>
    </source>
</evidence>
<evidence type="ECO:0000256" key="2">
    <source>
        <dbReference type="ARBA" id="ARBA00010663"/>
    </source>
</evidence>